<sequence>MKKILTLAATITIVASTVFNVVSCNIGDSSTRDYLETFEDFDWSKGQTQDGDGYNWKYDDFVKNGMKLENSQLNQISGIQGPVDNIFNYDIYSTSYKGANFVKKQATTGAPVIKSYRPNGNKWLDFGLSSKARKHSYINSILNWNDGSDLDLYYNQASYDLRGRNYVAKNSVKSQQKDTFFNMFHDPSNASSSMVGTKNPFGGNLSNLSYIHEMYTWPAITNKGWITASFADYTDYMHKNGIPVLGLWYMSGWEDLTRESLKNLLEKNSKGDFKIVDILIEQCLKYNFDGWMINNEANGSQGDGYVIKNSEINEIMHDFNKRAIDLESELGKRLHIVYYTNDGTLDYDPVNNKPYSKKTIDAARYASEMQLDFTITNDVSNFETYLNNIWNGDESKRKTIYSLLNESTNIPGVGNYDVRNLIFEKTKDENGNINGFGKANNSFSIFGSGGANEYAKDFKNYYLSTSNKKNDDYKVYLMQQEVSNLYSGYQFFGSNSYLENNADGYDKLISQGKQSIAGIYQNDPRLKYEKFDKKNNTISYEFSMGDIGKENEGKKINSYGIGNVYWEKTVVADSVISNDYSQLDSTEVKEIENDPTLETYFSTGSGIQFVNRDFNGLRINDKIYPWTNSRLADVSPTYQWDFWSSKENPNTTKVVTSDGIKNVSKITNQGQLTGYYDYYDAYQKGNSLAIGMGYDFDKEGTVKPGNWENNPYYWNIMGSNLQNNDYTVSFYVKSTDEDTNKASSNEMIKKIAENTKITVITSELTSENDDAQPIVLESTVEENQDGWYKISSDLSKLNGISKDKRIAKLGIEINPGENGSETPFIFNVGGFKIDKNNTEPYEDIQDEIVNIKNEYIVKRKSSKNNINIRFNWNDKNQEAVDYYQVYYSTDKNNWYRVGQTSQNRYYLRELDESSNENIYVGVQPKYKNGKIGKINFADFSTKYNYK</sequence>
<feature type="chain" id="PRO_5014843081" evidence="1">
    <location>
        <begin position="21"/>
        <end position="946"/>
    </location>
</feature>
<dbReference type="InterPro" id="IPR005201">
    <property type="entry name" value="TIM_ENGase"/>
</dbReference>
<dbReference type="KEGG" id="eml:EMELA_v1c06570"/>
<feature type="signal peptide" evidence="1">
    <location>
        <begin position="1"/>
        <end position="20"/>
    </location>
</feature>
<dbReference type="RefSeq" id="WP_156932116.1">
    <property type="nucleotide sequence ID" value="NZ_CP024964.1"/>
</dbReference>
<gene>
    <name evidence="3" type="ORF">EMELA_v1c06570</name>
</gene>
<evidence type="ECO:0000256" key="1">
    <source>
        <dbReference type="SAM" id="SignalP"/>
    </source>
</evidence>
<dbReference type="Gene3D" id="2.60.120.260">
    <property type="entry name" value="Galactose-binding domain-like"/>
    <property type="match status" value="1"/>
</dbReference>
<dbReference type="Proteomes" id="UP000231896">
    <property type="component" value="Chromosome"/>
</dbReference>
<dbReference type="GO" id="GO:0005737">
    <property type="term" value="C:cytoplasm"/>
    <property type="evidence" value="ECO:0007669"/>
    <property type="project" value="InterPro"/>
</dbReference>
<evidence type="ECO:0000313" key="3">
    <source>
        <dbReference type="EMBL" id="ATZ18164.1"/>
    </source>
</evidence>
<dbReference type="Gene3D" id="3.20.20.80">
    <property type="entry name" value="Glycosidases"/>
    <property type="match status" value="1"/>
</dbReference>
<evidence type="ECO:0000259" key="2">
    <source>
        <dbReference type="Pfam" id="PF03644"/>
    </source>
</evidence>
<name>A0A2K8NWQ2_9MOLU</name>
<dbReference type="AlphaFoldDB" id="A0A2K8NWQ2"/>
<keyword evidence="1" id="KW-0732">Signal</keyword>
<reference evidence="3 4" key="1">
    <citation type="submission" date="2017-11" db="EMBL/GenBank/DDBJ databases">
        <title>Genome sequence of Entomoplasma melaleucae M1 (ATCC 49191).</title>
        <authorList>
            <person name="Lo W.-S."/>
            <person name="Gasparich G.E."/>
            <person name="Kuo C.-H."/>
        </authorList>
    </citation>
    <scope>NUCLEOTIDE SEQUENCE [LARGE SCALE GENOMIC DNA]</scope>
    <source>
        <strain evidence="3 4">M1</strain>
    </source>
</reference>
<organism evidence="3 4">
    <name type="scientific">Mesoplasma melaleucae</name>
    <dbReference type="NCBI Taxonomy" id="81459"/>
    <lineage>
        <taxon>Bacteria</taxon>
        <taxon>Bacillati</taxon>
        <taxon>Mycoplasmatota</taxon>
        <taxon>Mollicutes</taxon>
        <taxon>Entomoplasmatales</taxon>
        <taxon>Entomoplasmataceae</taxon>
        <taxon>Mesoplasma</taxon>
    </lineage>
</organism>
<accession>A0A2K8NWQ2</accession>
<proteinExistence type="predicted"/>
<dbReference type="Pfam" id="PF03644">
    <property type="entry name" value="Glyco_hydro_85"/>
    <property type="match status" value="1"/>
</dbReference>
<protein>
    <submittedName>
        <fullName evidence="3">Endo-beta-N-acetylglucosaminidase</fullName>
    </submittedName>
</protein>
<keyword evidence="4" id="KW-1185">Reference proteome</keyword>
<feature type="domain" description="Cytosolic endo-beta-N-acetylglucosaminidase TIM barrel" evidence="2">
    <location>
        <begin position="206"/>
        <end position="608"/>
    </location>
</feature>
<evidence type="ECO:0000313" key="4">
    <source>
        <dbReference type="Proteomes" id="UP000231896"/>
    </source>
</evidence>
<dbReference type="EMBL" id="CP024964">
    <property type="protein sequence ID" value="ATZ18164.1"/>
    <property type="molecule type" value="Genomic_DNA"/>
</dbReference>
<dbReference type="OrthoDB" id="1089471at2"/>
<dbReference type="GO" id="GO:0033925">
    <property type="term" value="F:mannosyl-glycoprotein endo-beta-N-acetylglucosaminidase activity"/>
    <property type="evidence" value="ECO:0007669"/>
    <property type="project" value="InterPro"/>
</dbReference>